<evidence type="ECO:0000256" key="7">
    <source>
        <dbReference type="RuleBase" id="RU000304"/>
    </source>
</evidence>
<dbReference type="InterPro" id="IPR051681">
    <property type="entry name" value="Ser/Thr_Kinases-Pseudokinases"/>
</dbReference>
<dbReference type="PROSITE" id="PS00108">
    <property type="entry name" value="PROTEIN_KINASE_ST"/>
    <property type="match status" value="1"/>
</dbReference>
<keyword evidence="3 6" id="KW-0547">Nucleotide-binding</keyword>
<dbReference type="Gene3D" id="1.10.510.10">
    <property type="entry name" value="Transferase(Phosphotransferase) domain 1"/>
    <property type="match status" value="1"/>
</dbReference>
<keyword evidence="5 6" id="KW-0067">ATP-binding</keyword>
<dbReference type="InterPro" id="IPR001245">
    <property type="entry name" value="Ser-Thr/Tyr_kinase_cat_dom"/>
</dbReference>
<dbReference type="WBParaSite" id="ACRNAN_scaffold8864.g20356.t2">
    <property type="protein sequence ID" value="ACRNAN_scaffold8864.g20356.t2"/>
    <property type="gene ID" value="ACRNAN_scaffold8864.g20356"/>
</dbReference>
<name>A0A914EMW5_9BILA</name>
<dbReference type="AlphaFoldDB" id="A0A914EMW5"/>
<keyword evidence="1 7" id="KW-0723">Serine/threonine-protein kinase</keyword>
<protein>
    <submittedName>
        <fullName evidence="10">Protein kinase domain-containing protein</fullName>
    </submittedName>
</protein>
<dbReference type="InterPro" id="IPR000719">
    <property type="entry name" value="Prot_kinase_dom"/>
</dbReference>
<dbReference type="PROSITE" id="PS00107">
    <property type="entry name" value="PROTEIN_KINASE_ATP"/>
    <property type="match status" value="1"/>
</dbReference>
<organism evidence="9 10">
    <name type="scientific">Acrobeloides nanus</name>
    <dbReference type="NCBI Taxonomy" id="290746"/>
    <lineage>
        <taxon>Eukaryota</taxon>
        <taxon>Metazoa</taxon>
        <taxon>Ecdysozoa</taxon>
        <taxon>Nematoda</taxon>
        <taxon>Chromadorea</taxon>
        <taxon>Rhabditida</taxon>
        <taxon>Tylenchina</taxon>
        <taxon>Cephalobomorpha</taxon>
        <taxon>Cephaloboidea</taxon>
        <taxon>Cephalobidae</taxon>
        <taxon>Acrobeloides</taxon>
    </lineage>
</organism>
<feature type="domain" description="Protein kinase" evidence="8">
    <location>
        <begin position="97"/>
        <end position="396"/>
    </location>
</feature>
<evidence type="ECO:0000256" key="5">
    <source>
        <dbReference type="ARBA" id="ARBA00022840"/>
    </source>
</evidence>
<dbReference type="InterPro" id="IPR017441">
    <property type="entry name" value="Protein_kinase_ATP_BS"/>
</dbReference>
<keyword evidence="4" id="KW-0418">Kinase</keyword>
<evidence type="ECO:0000256" key="1">
    <source>
        <dbReference type="ARBA" id="ARBA00022527"/>
    </source>
</evidence>
<dbReference type="InterPro" id="IPR011009">
    <property type="entry name" value="Kinase-like_dom_sf"/>
</dbReference>
<evidence type="ECO:0000259" key="8">
    <source>
        <dbReference type="PROSITE" id="PS50011"/>
    </source>
</evidence>
<accession>A0A914EMW5</accession>
<reference evidence="10" key="1">
    <citation type="submission" date="2022-11" db="UniProtKB">
        <authorList>
            <consortium name="WormBaseParasite"/>
        </authorList>
    </citation>
    <scope>IDENTIFICATION</scope>
</reference>
<dbReference type="PANTHER" id="PTHR44329:SF288">
    <property type="entry name" value="MITOGEN-ACTIVATED PROTEIN KINASE KINASE KINASE 20"/>
    <property type="match status" value="1"/>
</dbReference>
<dbReference type="PRINTS" id="PR00109">
    <property type="entry name" value="TYRKINASE"/>
</dbReference>
<evidence type="ECO:0000256" key="3">
    <source>
        <dbReference type="ARBA" id="ARBA00022741"/>
    </source>
</evidence>
<dbReference type="InterPro" id="IPR008271">
    <property type="entry name" value="Ser/Thr_kinase_AS"/>
</dbReference>
<dbReference type="Proteomes" id="UP000887540">
    <property type="component" value="Unplaced"/>
</dbReference>
<proteinExistence type="inferred from homology"/>
<dbReference type="PROSITE" id="PS50011">
    <property type="entry name" value="PROTEIN_KINASE_DOM"/>
    <property type="match status" value="1"/>
</dbReference>
<evidence type="ECO:0000313" key="10">
    <source>
        <dbReference type="WBParaSite" id="ACRNAN_scaffold8864.g20356.t2"/>
    </source>
</evidence>
<evidence type="ECO:0000256" key="2">
    <source>
        <dbReference type="ARBA" id="ARBA00022679"/>
    </source>
</evidence>
<evidence type="ECO:0000313" key="9">
    <source>
        <dbReference type="Proteomes" id="UP000887540"/>
    </source>
</evidence>
<feature type="binding site" evidence="6">
    <location>
        <position position="136"/>
    </location>
    <ligand>
        <name>ATP</name>
        <dbReference type="ChEBI" id="CHEBI:30616"/>
    </ligand>
</feature>
<dbReference type="GO" id="GO:0006950">
    <property type="term" value="P:response to stress"/>
    <property type="evidence" value="ECO:0007669"/>
    <property type="project" value="UniProtKB-ARBA"/>
</dbReference>
<dbReference type="PANTHER" id="PTHR44329">
    <property type="entry name" value="SERINE/THREONINE-PROTEIN KINASE TNNI3K-RELATED"/>
    <property type="match status" value="1"/>
</dbReference>
<dbReference type="SMART" id="SM00220">
    <property type="entry name" value="S_TKc"/>
    <property type="match status" value="1"/>
</dbReference>
<comment type="similarity">
    <text evidence="7">Belongs to the protein kinase superfamily.</text>
</comment>
<dbReference type="SUPFAM" id="SSF56112">
    <property type="entry name" value="Protein kinase-like (PK-like)"/>
    <property type="match status" value="1"/>
</dbReference>
<dbReference type="GO" id="GO:0004674">
    <property type="term" value="F:protein serine/threonine kinase activity"/>
    <property type="evidence" value="ECO:0007669"/>
    <property type="project" value="UniProtKB-KW"/>
</dbReference>
<keyword evidence="2" id="KW-0808">Transferase</keyword>
<sequence>MFWQGRKQPENIGFSNSKAPRKFDHLTNLTWGPAPTRNSNLPWLYKPTSTWAPVLKSPRNLTQIHGVVPKDKFLKLGQRRLERQPREIFPLNENAKINKVSRIGDGANGIVYRAYIVVDKKIKNVIEPLRIAIALKRPKNADDSGEAFKKEASILKSLNHSHIMWCGDYVDQDGIRGIVMERCEGGSLTNLIEQISEINLHIQVKFIAKWSIQIADAIQYLHNKNILHRDIKTQNVMLVERPCICQKRAFLLKECCKNCNLNNLTLKLGDFGTAGEENNENKTIYGTIQWMAPEYVQTLFANKATDIWSYGVFLWELLTGSIPYSEYDMDKWGLFLYIGLGYASITIPTDCPKEFQEILKACWDLDPNARATIDVILEMLKCVLKSKSAKKVHKFCVPQSDIKESN</sequence>
<dbReference type="Pfam" id="PF07714">
    <property type="entry name" value="PK_Tyr_Ser-Thr"/>
    <property type="match status" value="1"/>
</dbReference>
<evidence type="ECO:0000256" key="4">
    <source>
        <dbReference type="ARBA" id="ARBA00022777"/>
    </source>
</evidence>
<evidence type="ECO:0000256" key="6">
    <source>
        <dbReference type="PROSITE-ProRule" id="PRU10141"/>
    </source>
</evidence>
<keyword evidence="9" id="KW-1185">Reference proteome</keyword>
<dbReference type="GO" id="GO:0005524">
    <property type="term" value="F:ATP binding"/>
    <property type="evidence" value="ECO:0007669"/>
    <property type="project" value="UniProtKB-UniRule"/>
</dbReference>